<evidence type="ECO:0000256" key="4">
    <source>
        <dbReference type="SAM" id="SignalP"/>
    </source>
</evidence>
<reference evidence="6 7" key="1">
    <citation type="journal article" date="2014" name="Int. J. Syst. Evol. Microbiol.">
        <title>Complete genome sequence of Corynebacterium casei LMG S-19264T (=DSM 44701T), isolated from a smear-ripened cheese.</title>
        <authorList>
            <consortium name="US DOE Joint Genome Institute (JGI-PGF)"/>
            <person name="Walter F."/>
            <person name="Albersmeier A."/>
            <person name="Kalinowski J."/>
            <person name="Ruckert C."/>
        </authorList>
    </citation>
    <scope>NUCLEOTIDE SEQUENCE [LARGE SCALE GENOMIC DNA]</scope>
    <source>
        <strain evidence="6 7">CGMCC 1.16330</strain>
    </source>
</reference>
<feature type="chain" id="PRO_5035314644" evidence="4">
    <location>
        <begin position="21"/>
        <end position="326"/>
    </location>
</feature>
<sequence length="326" mass="34013">MRRRLALALCLAAFPLAAAAGAPSSGARAAPEPVLLRPFAVVDDPVVRLGDLFEGVGGRAAAAPVGPAPAPGRRSVVEAPQLVAIAHRHGLSWRPLGGDARAVIERPGRPVPREEILALFRDELVRHGMDETAELDIPGFAPPMVPPASLAQLAIEAAAYDAATARFAVTLAVSAEGMPLLRQRLAGRAVPTVPVVVATRRLAVGDVVRPGDARLVRLRAERVRPGAAERLDQVVGQQLRRPIAPEVIFGIADLGAPEVVRKHGLVLMLLEAPGLTLTAQGRALESAPRGAVVPVMNLASRAVVQAEAIGPGRVRVRPGAVPMAAR</sequence>
<comment type="subcellular location">
    <subcellularLocation>
        <location evidence="1">Periplasm</location>
    </subcellularLocation>
</comment>
<dbReference type="NCBIfam" id="TIGR03170">
    <property type="entry name" value="flgA_cterm"/>
    <property type="match status" value="1"/>
</dbReference>
<dbReference type="Pfam" id="PF13144">
    <property type="entry name" value="ChapFlgA"/>
    <property type="match status" value="1"/>
</dbReference>
<keyword evidence="6" id="KW-0282">Flagellum</keyword>
<dbReference type="PANTHER" id="PTHR36307">
    <property type="entry name" value="FLAGELLA BASAL BODY P-RING FORMATION PROTEIN FLGA"/>
    <property type="match status" value="1"/>
</dbReference>
<keyword evidence="3" id="KW-0574">Periplasm</keyword>
<dbReference type="PANTHER" id="PTHR36307:SF1">
    <property type="entry name" value="FLAGELLA BASAL BODY P-RING FORMATION PROTEIN FLGA"/>
    <property type="match status" value="1"/>
</dbReference>
<dbReference type="InterPro" id="IPR017585">
    <property type="entry name" value="SAF_FlgA"/>
</dbReference>
<evidence type="ECO:0000259" key="5">
    <source>
        <dbReference type="SMART" id="SM00858"/>
    </source>
</evidence>
<accession>A0A8J2Z8M4</accession>
<protein>
    <submittedName>
        <fullName evidence="6">Flagellar basal body P-ring biosynthesis protein FlgA</fullName>
    </submittedName>
</protein>
<name>A0A8J2Z8M4_9PROT</name>
<dbReference type="AlphaFoldDB" id="A0A8J2Z8M4"/>
<keyword evidence="6" id="KW-0969">Cilium</keyword>
<dbReference type="Proteomes" id="UP000597507">
    <property type="component" value="Unassembled WGS sequence"/>
</dbReference>
<dbReference type="RefSeq" id="WP_188898794.1">
    <property type="nucleotide sequence ID" value="NZ_BMKS01000002.1"/>
</dbReference>
<keyword evidence="6" id="KW-0966">Cell projection</keyword>
<organism evidence="6 7">
    <name type="scientific">Caldovatus sediminis</name>
    <dbReference type="NCBI Taxonomy" id="2041189"/>
    <lineage>
        <taxon>Bacteria</taxon>
        <taxon>Pseudomonadati</taxon>
        <taxon>Pseudomonadota</taxon>
        <taxon>Alphaproteobacteria</taxon>
        <taxon>Acetobacterales</taxon>
        <taxon>Roseomonadaceae</taxon>
        <taxon>Caldovatus</taxon>
    </lineage>
</organism>
<keyword evidence="7" id="KW-1185">Reference proteome</keyword>
<feature type="domain" description="SAF" evidence="5">
    <location>
        <begin position="193"/>
        <end position="255"/>
    </location>
</feature>
<dbReference type="GO" id="GO:0044780">
    <property type="term" value="P:bacterial-type flagellum assembly"/>
    <property type="evidence" value="ECO:0007669"/>
    <property type="project" value="InterPro"/>
</dbReference>
<dbReference type="Gene3D" id="2.30.30.760">
    <property type="match status" value="1"/>
</dbReference>
<evidence type="ECO:0000256" key="3">
    <source>
        <dbReference type="ARBA" id="ARBA00022764"/>
    </source>
</evidence>
<evidence type="ECO:0000256" key="1">
    <source>
        <dbReference type="ARBA" id="ARBA00004418"/>
    </source>
</evidence>
<feature type="signal peptide" evidence="4">
    <location>
        <begin position="1"/>
        <end position="20"/>
    </location>
</feature>
<gene>
    <name evidence="6" type="primary">flgA</name>
    <name evidence="6" type="ORF">GCM10010964_08960</name>
</gene>
<dbReference type="CDD" id="cd11614">
    <property type="entry name" value="SAF_CpaB_FlgA_like"/>
    <property type="match status" value="1"/>
</dbReference>
<evidence type="ECO:0000313" key="7">
    <source>
        <dbReference type="Proteomes" id="UP000597507"/>
    </source>
</evidence>
<evidence type="ECO:0000256" key="2">
    <source>
        <dbReference type="ARBA" id="ARBA00022729"/>
    </source>
</evidence>
<dbReference type="SMART" id="SM00858">
    <property type="entry name" value="SAF"/>
    <property type="match status" value="1"/>
</dbReference>
<evidence type="ECO:0000313" key="6">
    <source>
        <dbReference type="EMBL" id="GGG23017.1"/>
    </source>
</evidence>
<dbReference type="InterPro" id="IPR039246">
    <property type="entry name" value="Flagellar_FlgA"/>
</dbReference>
<dbReference type="EMBL" id="BMKS01000002">
    <property type="protein sequence ID" value="GGG23017.1"/>
    <property type="molecule type" value="Genomic_DNA"/>
</dbReference>
<dbReference type="Gene3D" id="3.90.1210.10">
    <property type="entry name" value="Antifreeze-like/N-acetylneuraminic acid synthase C-terminal domain"/>
    <property type="match status" value="1"/>
</dbReference>
<proteinExistence type="predicted"/>
<keyword evidence="2 4" id="KW-0732">Signal</keyword>
<dbReference type="GO" id="GO:0042597">
    <property type="term" value="C:periplasmic space"/>
    <property type="evidence" value="ECO:0007669"/>
    <property type="project" value="UniProtKB-SubCell"/>
</dbReference>
<comment type="caution">
    <text evidence="6">The sequence shown here is derived from an EMBL/GenBank/DDBJ whole genome shotgun (WGS) entry which is preliminary data.</text>
</comment>
<dbReference type="InterPro" id="IPR013974">
    <property type="entry name" value="SAF"/>
</dbReference>